<name>A0A381VAT1_9ZZZZ</name>
<dbReference type="EMBL" id="UINC01008321">
    <property type="protein sequence ID" value="SVA37475.1"/>
    <property type="molecule type" value="Genomic_DNA"/>
</dbReference>
<dbReference type="Pfam" id="PF04338">
    <property type="entry name" value="DUF481"/>
    <property type="match status" value="1"/>
</dbReference>
<dbReference type="AlphaFoldDB" id="A0A381VAT1"/>
<gene>
    <name evidence="1" type="ORF">METZ01_LOCUS90329</name>
</gene>
<sequence length="196" mass="21336">TRTFGVGGEVIYKPGDWTWLGRAAYVETSADEEIRARSFNGLIEISRNITTRLEFYGRGGYLRDLFAGIERRLTTEGGLAYKILGAKAHALRLLVGAGVTQEARLAGEDLSMGTANTTGRYEWMLSATSALTEEAVFVADLHTGNNWRFANELAVSGALSTLLSVKISHKLSYLNQPVPGFRKTDTIIAAALVSTF</sequence>
<protein>
    <recommendedName>
        <fullName evidence="2">DUF481 domain-containing protein</fullName>
    </recommendedName>
</protein>
<evidence type="ECO:0008006" key="2">
    <source>
        <dbReference type="Google" id="ProtNLM"/>
    </source>
</evidence>
<evidence type="ECO:0000313" key="1">
    <source>
        <dbReference type="EMBL" id="SVA37475.1"/>
    </source>
</evidence>
<proteinExistence type="predicted"/>
<organism evidence="1">
    <name type="scientific">marine metagenome</name>
    <dbReference type="NCBI Taxonomy" id="408172"/>
    <lineage>
        <taxon>unclassified sequences</taxon>
        <taxon>metagenomes</taxon>
        <taxon>ecological metagenomes</taxon>
    </lineage>
</organism>
<dbReference type="InterPro" id="IPR007433">
    <property type="entry name" value="DUF481"/>
</dbReference>
<reference evidence="1" key="1">
    <citation type="submission" date="2018-05" db="EMBL/GenBank/DDBJ databases">
        <authorList>
            <person name="Lanie J.A."/>
            <person name="Ng W.-L."/>
            <person name="Kazmierczak K.M."/>
            <person name="Andrzejewski T.M."/>
            <person name="Davidsen T.M."/>
            <person name="Wayne K.J."/>
            <person name="Tettelin H."/>
            <person name="Glass J.I."/>
            <person name="Rusch D."/>
            <person name="Podicherti R."/>
            <person name="Tsui H.-C.T."/>
            <person name="Winkler M.E."/>
        </authorList>
    </citation>
    <scope>NUCLEOTIDE SEQUENCE</scope>
</reference>
<accession>A0A381VAT1</accession>
<feature type="non-terminal residue" evidence="1">
    <location>
        <position position="1"/>
    </location>
</feature>